<feature type="domain" description="C2H2-type" evidence="10">
    <location>
        <begin position="707"/>
        <end position="735"/>
    </location>
</feature>
<accession>F6Y6B3</accession>
<dbReference type="HOGENOM" id="CLU_318833_0_0_1"/>
<dbReference type="SMART" id="SM00355">
    <property type="entry name" value="ZnF_C2H2"/>
    <property type="match status" value="7"/>
</dbReference>
<feature type="compositionally biased region" description="Polar residues" evidence="9">
    <location>
        <begin position="270"/>
        <end position="282"/>
    </location>
</feature>
<dbReference type="OMA" id="NATHEKT"/>
<dbReference type="FunFam" id="3.30.160.60:FF:000159">
    <property type="entry name" value="Mds1 and evi1 complex locus protein"/>
    <property type="match status" value="1"/>
</dbReference>
<evidence type="ECO:0000313" key="12">
    <source>
        <dbReference type="Proteomes" id="UP000008144"/>
    </source>
</evidence>
<dbReference type="GO" id="GO:0005634">
    <property type="term" value="C:nucleus"/>
    <property type="evidence" value="ECO:0000318"/>
    <property type="project" value="GO_Central"/>
</dbReference>
<feature type="domain" description="C2H2-type" evidence="10">
    <location>
        <begin position="189"/>
        <end position="216"/>
    </location>
</feature>
<dbReference type="GO" id="GO:0008270">
    <property type="term" value="F:zinc ion binding"/>
    <property type="evidence" value="ECO:0007669"/>
    <property type="project" value="UniProtKB-KW"/>
</dbReference>
<feature type="region of interest" description="Disordered" evidence="9">
    <location>
        <begin position="760"/>
        <end position="845"/>
    </location>
</feature>
<dbReference type="FunFam" id="3.30.160.60:FF:000126">
    <property type="entry name" value="Mds1 and evi1 complex locus protein"/>
    <property type="match status" value="1"/>
</dbReference>
<feature type="domain" description="C2H2-type" evidence="10">
    <location>
        <begin position="217"/>
        <end position="244"/>
    </location>
</feature>
<evidence type="ECO:0000256" key="4">
    <source>
        <dbReference type="ARBA" id="ARBA00022771"/>
    </source>
</evidence>
<dbReference type="GO" id="GO:0000978">
    <property type="term" value="F:RNA polymerase II cis-regulatory region sequence-specific DNA binding"/>
    <property type="evidence" value="ECO:0000318"/>
    <property type="project" value="GO_Central"/>
</dbReference>
<dbReference type="STRING" id="7719.ENSCINP00000007948"/>
<evidence type="ECO:0000259" key="10">
    <source>
        <dbReference type="PROSITE" id="PS50157"/>
    </source>
</evidence>
<dbReference type="Gene3D" id="3.30.160.60">
    <property type="entry name" value="Classic Zinc Finger"/>
    <property type="match status" value="6"/>
</dbReference>
<feature type="compositionally biased region" description="Low complexity" evidence="9">
    <location>
        <begin position="296"/>
        <end position="310"/>
    </location>
</feature>
<evidence type="ECO:0000256" key="6">
    <source>
        <dbReference type="ARBA" id="ARBA00023125"/>
    </source>
</evidence>
<dbReference type="Proteomes" id="UP000008144">
    <property type="component" value="Chromosome 5"/>
</dbReference>
<dbReference type="InterPro" id="IPR013087">
    <property type="entry name" value="Znf_C2H2_type"/>
</dbReference>
<name>F6Y6B3_CIOIN</name>
<dbReference type="AlphaFoldDB" id="F6Y6B3"/>
<keyword evidence="6" id="KW-0238">DNA-binding</keyword>
<evidence type="ECO:0000256" key="3">
    <source>
        <dbReference type="ARBA" id="ARBA00022737"/>
    </source>
</evidence>
<dbReference type="InParanoid" id="F6Y6B3"/>
<evidence type="ECO:0000256" key="5">
    <source>
        <dbReference type="ARBA" id="ARBA00022833"/>
    </source>
</evidence>
<evidence type="ECO:0000256" key="8">
    <source>
        <dbReference type="PROSITE-ProRule" id="PRU00042"/>
    </source>
</evidence>
<feature type="domain" description="C2H2-type" evidence="10">
    <location>
        <begin position="246"/>
        <end position="273"/>
    </location>
</feature>
<evidence type="ECO:0000256" key="2">
    <source>
        <dbReference type="ARBA" id="ARBA00022723"/>
    </source>
</evidence>
<reference evidence="11" key="3">
    <citation type="submission" date="2025-08" db="UniProtKB">
        <authorList>
            <consortium name="Ensembl"/>
        </authorList>
    </citation>
    <scope>IDENTIFICATION</scope>
</reference>
<protein>
    <recommendedName>
        <fullName evidence="10">C2H2-type domain-containing protein</fullName>
    </recommendedName>
</protein>
<feature type="domain" description="C2H2-type" evidence="10">
    <location>
        <begin position="679"/>
        <end position="706"/>
    </location>
</feature>
<dbReference type="Ensembl" id="ENSCINT00000007948.3">
    <property type="protein sequence ID" value="ENSCINP00000007948.3"/>
    <property type="gene ID" value="ENSCING00000003820.3"/>
</dbReference>
<dbReference type="PANTHER" id="PTHR24393:SF136">
    <property type="entry name" value="LD28458P-RELATED"/>
    <property type="match status" value="1"/>
</dbReference>
<organism evidence="11 12">
    <name type="scientific">Ciona intestinalis</name>
    <name type="common">Transparent sea squirt</name>
    <name type="synonym">Ascidia intestinalis</name>
    <dbReference type="NCBI Taxonomy" id="7719"/>
    <lineage>
        <taxon>Eukaryota</taxon>
        <taxon>Metazoa</taxon>
        <taxon>Chordata</taxon>
        <taxon>Tunicata</taxon>
        <taxon>Ascidiacea</taxon>
        <taxon>Phlebobranchia</taxon>
        <taxon>Cionidae</taxon>
        <taxon>Ciona</taxon>
    </lineage>
</organism>
<dbReference type="GO" id="GO:0001228">
    <property type="term" value="F:DNA-binding transcription activator activity, RNA polymerase II-specific"/>
    <property type="evidence" value="ECO:0000318"/>
    <property type="project" value="GO_Central"/>
</dbReference>
<dbReference type="EMBL" id="EAAA01002081">
    <property type="status" value="NOT_ANNOTATED_CDS"/>
    <property type="molecule type" value="Genomic_DNA"/>
</dbReference>
<dbReference type="FunFam" id="3.30.160.60:FF:000929">
    <property type="entry name" value="Uncharacterized protein, isoform B"/>
    <property type="match status" value="1"/>
</dbReference>
<keyword evidence="2" id="KW-0479">Metal-binding</keyword>
<feature type="compositionally biased region" description="Low complexity" evidence="9">
    <location>
        <begin position="825"/>
        <end position="839"/>
    </location>
</feature>
<feature type="compositionally biased region" description="Low complexity" evidence="9">
    <location>
        <begin position="797"/>
        <end position="818"/>
    </location>
</feature>
<dbReference type="FunFam" id="3.30.160.60:FF:000045">
    <property type="entry name" value="ZFP69 zinc finger protein B"/>
    <property type="match status" value="1"/>
</dbReference>
<keyword evidence="4 8" id="KW-0863">Zinc-finger</keyword>
<dbReference type="Pfam" id="PF00096">
    <property type="entry name" value="zf-C2H2"/>
    <property type="match status" value="6"/>
</dbReference>
<sequence>MVLMADLDLRAPTVQAASYERDNRTSSSLLDSRPTAQPTSWGNYFRAARRYAPYCPSWSPPKNRYFSGLPSSSNDNETLCTNYKTFQTGKTQDPRSYVEGMSAADHRELARRFANQVAERLPRLNFATKDEHDMRNIKTSPTKTGFAGRLVLSSKGEKKYLCENCDRCFADPSNLQRHIRQQHVGARAHPCPECGKTFATSSGLKQHQHIHSSVKPFTCEVCHKSYTQFSNLCRHKRMQANCRAHMRCQNCDSLFPNISSLTKHRRFCTGTANGSTTKNPTKVGNGASMAASPKTESNSSRQSSPQSVESRACEWNDTTKGQISKAVEAEWSERLRRLYAMAAESSTRGLGSEMRMNQTRKNSYFCHAEKNGEPFVRSKRGFADAQVQCNKPNVDSTIEATTQRTTTFPIVLKANSTRFLRSYALPNFSATSRHAAVQFDSCESLKRSTNQLPSPTSPIDRPKEKIWNPLLSPSPNAPKRLPSFDSFSPTNFPAVKPNPAAAAVAAAYLLSSSQEKRHSTFSVANFSKSYSKPFSFDIPLEQPRVTPEQPLDLSMSSTVKKNNDQTTNNTNQQSVENLNKWKQSLSFLYEAGKHFGSSSSISKFGNFNPSQFATATSVPAYPPTMYSGFSLPTRESSWAPRPLRESTCFTDTAAHKYQFQPNAIAPYYQQCFGFARERYTCKFCFKNFPRSANLIRHERTHTGEQPYTCQYCDRSFSISSNLQRHVRNIHNKERPFECHFCGREFSQQANLDRHLKHHEKNATHEKTRMYSENSSFYEDDAEETSYGDTSKDEGLYSSSSIISSQTSPCSSSGHSSHISFHRRTSSTSSSNDSAFTSNSPVGCRPEPIDFRMEQSLSPVLRPIRKLAANTDCESDESMEIYCSPNLNDSAVKSATEGLMRLVNSGTPTVIQS</sequence>
<reference evidence="12" key="1">
    <citation type="journal article" date="2002" name="Science">
        <title>The draft genome of Ciona intestinalis: insights into chordate and vertebrate origins.</title>
        <authorList>
            <person name="Dehal P."/>
            <person name="Satou Y."/>
            <person name="Campbell R.K."/>
            <person name="Chapman J."/>
            <person name="Degnan B."/>
            <person name="De Tomaso A."/>
            <person name="Davidson B."/>
            <person name="Di Gregorio A."/>
            <person name="Gelpke M."/>
            <person name="Goodstein D.M."/>
            <person name="Harafuji N."/>
            <person name="Hastings K.E."/>
            <person name="Ho I."/>
            <person name="Hotta K."/>
            <person name="Huang W."/>
            <person name="Kawashima T."/>
            <person name="Lemaire P."/>
            <person name="Martinez D."/>
            <person name="Meinertzhagen I.A."/>
            <person name="Necula S."/>
            <person name="Nonaka M."/>
            <person name="Putnam N."/>
            <person name="Rash S."/>
            <person name="Saiga H."/>
            <person name="Satake M."/>
            <person name="Terry A."/>
            <person name="Yamada L."/>
            <person name="Wang H.G."/>
            <person name="Awazu S."/>
            <person name="Azumi K."/>
            <person name="Boore J."/>
            <person name="Branno M."/>
            <person name="Chin-Bow S."/>
            <person name="DeSantis R."/>
            <person name="Doyle S."/>
            <person name="Francino P."/>
            <person name="Keys D.N."/>
            <person name="Haga S."/>
            <person name="Hayashi H."/>
            <person name="Hino K."/>
            <person name="Imai K.S."/>
            <person name="Inaba K."/>
            <person name="Kano S."/>
            <person name="Kobayashi K."/>
            <person name="Kobayashi M."/>
            <person name="Lee B.I."/>
            <person name="Makabe K.W."/>
            <person name="Manohar C."/>
            <person name="Matassi G."/>
            <person name="Medina M."/>
            <person name="Mochizuki Y."/>
            <person name="Mount S."/>
            <person name="Morishita T."/>
            <person name="Miura S."/>
            <person name="Nakayama A."/>
            <person name="Nishizaka S."/>
            <person name="Nomoto H."/>
            <person name="Ohta F."/>
            <person name="Oishi K."/>
            <person name="Rigoutsos I."/>
            <person name="Sano M."/>
            <person name="Sasaki A."/>
            <person name="Sasakura Y."/>
            <person name="Shoguchi E."/>
            <person name="Shin-i T."/>
            <person name="Spagnuolo A."/>
            <person name="Stainier D."/>
            <person name="Suzuki M.M."/>
            <person name="Tassy O."/>
            <person name="Takatori N."/>
            <person name="Tokuoka M."/>
            <person name="Yagi K."/>
            <person name="Yoshizaki F."/>
            <person name="Wada S."/>
            <person name="Zhang C."/>
            <person name="Hyatt P.D."/>
            <person name="Larimer F."/>
            <person name="Detter C."/>
            <person name="Doggett N."/>
            <person name="Glavina T."/>
            <person name="Hawkins T."/>
            <person name="Richardson P."/>
            <person name="Lucas S."/>
            <person name="Kohara Y."/>
            <person name="Levine M."/>
            <person name="Satoh N."/>
            <person name="Rokhsar D.S."/>
        </authorList>
    </citation>
    <scope>NUCLEOTIDE SEQUENCE [LARGE SCALE GENOMIC DNA]</scope>
</reference>
<keyword evidence="3" id="KW-0677">Repeat</keyword>
<dbReference type="PROSITE" id="PS00028">
    <property type="entry name" value="ZINC_FINGER_C2H2_1"/>
    <property type="match status" value="5"/>
</dbReference>
<feature type="domain" description="C2H2-type" evidence="10">
    <location>
        <begin position="160"/>
        <end position="188"/>
    </location>
</feature>
<keyword evidence="12" id="KW-1185">Reference proteome</keyword>
<dbReference type="GeneTree" id="ENSGT00940000157208"/>
<feature type="compositionally biased region" description="Polar residues" evidence="9">
    <location>
        <begin position="25"/>
        <end position="37"/>
    </location>
</feature>
<feature type="domain" description="C2H2-type" evidence="10">
    <location>
        <begin position="736"/>
        <end position="763"/>
    </location>
</feature>
<reference evidence="11" key="4">
    <citation type="submission" date="2025-09" db="UniProtKB">
        <authorList>
            <consortium name="Ensembl"/>
        </authorList>
    </citation>
    <scope>IDENTIFICATION</scope>
</reference>
<dbReference type="PANTHER" id="PTHR24393">
    <property type="entry name" value="ZINC FINGER PROTEIN"/>
    <property type="match status" value="1"/>
</dbReference>
<keyword evidence="5" id="KW-0862">Zinc</keyword>
<dbReference type="GO" id="GO:0006357">
    <property type="term" value="P:regulation of transcription by RNA polymerase II"/>
    <property type="evidence" value="ECO:0000318"/>
    <property type="project" value="GO_Central"/>
</dbReference>
<feature type="region of interest" description="Disordered" evidence="9">
    <location>
        <begin position="270"/>
        <end position="316"/>
    </location>
</feature>
<reference evidence="11" key="2">
    <citation type="journal article" date="2008" name="Genome Biol.">
        <title>Improved genome assembly and evidence-based global gene model set for the chordate Ciona intestinalis: new insight into intron and operon populations.</title>
        <authorList>
            <person name="Satou Y."/>
            <person name="Mineta K."/>
            <person name="Ogasawara M."/>
            <person name="Sasakura Y."/>
            <person name="Shoguchi E."/>
            <person name="Ueno K."/>
            <person name="Yamada L."/>
            <person name="Matsumoto J."/>
            <person name="Wasserscheid J."/>
            <person name="Dewar K."/>
            <person name="Wiley G.B."/>
            <person name="Macmil S.L."/>
            <person name="Roe B.A."/>
            <person name="Zeller R.W."/>
            <person name="Hastings K.E."/>
            <person name="Lemaire P."/>
            <person name="Lindquist E."/>
            <person name="Endo T."/>
            <person name="Hotta K."/>
            <person name="Inaba K."/>
        </authorList>
    </citation>
    <scope>NUCLEOTIDE SEQUENCE [LARGE SCALE GENOMIC DNA]</scope>
    <source>
        <strain evidence="11">wild type</strain>
    </source>
</reference>
<dbReference type="PROSITE" id="PS50157">
    <property type="entry name" value="ZINC_FINGER_C2H2_2"/>
    <property type="match status" value="7"/>
</dbReference>
<dbReference type="InterPro" id="IPR036236">
    <property type="entry name" value="Znf_C2H2_sf"/>
</dbReference>
<dbReference type="FunFam" id="3.30.160.60:FF:000150">
    <property type="entry name" value="Mds1 and evi1 complex locus protein"/>
    <property type="match status" value="1"/>
</dbReference>
<keyword evidence="7" id="KW-0539">Nucleus</keyword>
<feature type="compositionally biased region" description="Basic and acidic residues" evidence="9">
    <location>
        <begin position="760"/>
        <end position="769"/>
    </location>
</feature>
<proteinExistence type="predicted"/>
<evidence type="ECO:0000256" key="1">
    <source>
        <dbReference type="ARBA" id="ARBA00004123"/>
    </source>
</evidence>
<evidence type="ECO:0000256" key="9">
    <source>
        <dbReference type="SAM" id="MobiDB-lite"/>
    </source>
</evidence>
<evidence type="ECO:0000256" key="7">
    <source>
        <dbReference type="ARBA" id="ARBA00023242"/>
    </source>
</evidence>
<feature type="region of interest" description="Disordered" evidence="9">
    <location>
        <begin position="17"/>
        <end position="37"/>
    </location>
</feature>
<comment type="subcellular location">
    <subcellularLocation>
        <location evidence="1">Nucleus</location>
    </subcellularLocation>
</comment>
<dbReference type="SUPFAM" id="SSF57667">
    <property type="entry name" value="beta-beta-alpha zinc fingers"/>
    <property type="match status" value="4"/>
</dbReference>
<evidence type="ECO:0000313" key="11">
    <source>
        <dbReference type="Ensembl" id="ENSCINP00000007948.3"/>
    </source>
</evidence>